<reference evidence="2 4" key="3">
    <citation type="submission" date="2018-08" db="EMBL/GenBank/DDBJ databases">
        <title>Draft genome sequence of Dialister pneumosintes KCOM 1685.</title>
        <authorList>
            <person name="Kook J.-K."/>
            <person name="Park S.-N."/>
            <person name="Lim Y.K."/>
        </authorList>
    </citation>
    <scope>NUCLEOTIDE SEQUENCE [LARGE SCALE GENOMIC DNA]</scope>
    <source>
        <strain evidence="2 4">KCOM 1685</strain>
    </source>
</reference>
<accession>A0A1B3WDI0</accession>
<organism evidence="1 3">
    <name type="scientific">Dialister pneumosintes</name>
    <dbReference type="NCBI Taxonomy" id="39950"/>
    <lineage>
        <taxon>Bacteria</taxon>
        <taxon>Bacillati</taxon>
        <taxon>Bacillota</taxon>
        <taxon>Negativicutes</taxon>
        <taxon>Veillonellales</taxon>
        <taxon>Veillonellaceae</taxon>
        <taxon>Dialister</taxon>
    </lineage>
</organism>
<sequence>MAKNTSREFYLVDFQILSEAIKKTIRTKQLLKEGTVLTINEAVKRTGISRSAYYKYKDHVAPAVDVKDEKVYSLVITVAEDIAISSRIIRKIAKGKNQIITIHRSLPVNKFTMLNVVFESLELKSSVIKLIDVIKNMKGVKKVDLIGRDKL</sequence>
<evidence type="ECO:0000313" key="3">
    <source>
        <dbReference type="Proteomes" id="UP000094757"/>
    </source>
</evidence>
<reference evidence="3" key="1">
    <citation type="submission" date="2016-08" db="EMBL/GenBank/DDBJ databases">
        <authorList>
            <person name="Holder M.E."/>
            <person name="Ajami N.J."/>
            <person name="Petrosino J.F."/>
        </authorList>
    </citation>
    <scope>NUCLEOTIDE SEQUENCE [LARGE SCALE GENOMIC DNA]</scope>
    <source>
        <strain evidence="3">F0677</strain>
    </source>
</reference>
<dbReference type="EMBL" id="QWKU01000001">
    <property type="protein sequence ID" value="RID94062.1"/>
    <property type="molecule type" value="Genomic_DNA"/>
</dbReference>
<gene>
    <name evidence="1" type="ORF">BCB69_02685</name>
    <name evidence="2" type="ORF">DX915_00510</name>
</gene>
<dbReference type="NCBIfam" id="NF003361">
    <property type="entry name" value="PRK04435.1"/>
    <property type="match status" value="1"/>
</dbReference>
<protein>
    <submittedName>
        <fullName evidence="2">ACT domain-containing protein</fullName>
    </submittedName>
</protein>
<dbReference type="OrthoDB" id="9788773at2"/>
<evidence type="ECO:0000313" key="4">
    <source>
        <dbReference type="Proteomes" id="UP000266262"/>
    </source>
</evidence>
<dbReference type="Proteomes" id="UP000094757">
    <property type="component" value="Chromosome"/>
</dbReference>
<reference evidence="1" key="2">
    <citation type="submission" date="2016-08" db="EMBL/GenBank/DDBJ databases">
        <authorList>
            <person name="Seilhamer J.J."/>
        </authorList>
    </citation>
    <scope>NUCLEOTIDE SEQUENCE [LARGE SCALE GENOMIC DNA]</scope>
    <source>
        <strain evidence="1">F0677</strain>
    </source>
</reference>
<dbReference type="RefSeq" id="WP_022513405.1">
    <property type="nucleotide sequence ID" value="NZ_CP017037.1"/>
</dbReference>
<name>A0A1B3WDI0_9FIRM</name>
<evidence type="ECO:0000313" key="1">
    <source>
        <dbReference type="EMBL" id="AOH38973.1"/>
    </source>
</evidence>
<dbReference type="STRING" id="39950.BCB69_02685"/>
<proteinExistence type="predicted"/>
<dbReference type="Proteomes" id="UP000266262">
    <property type="component" value="Unassembled WGS sequence"/>
</dbReference>
<evidence type="ECO:0000313" key="2">
    <source>
        <dbReference type="EMBL" id="RID94062.1"/>
    </source>
</evidence>
<dbReference type="AlphaFoldDB" id="A0A1B3WDI0"/>
<dbReference type="EMBL" id="CP017037">
    <property type="protein sequence ID" value="AOH38973.1"/>
    <property type="molecule type" value="Genomic_DNA"/>
</dbReference>
<keyword evidence="4" id="KW-1185">Reference proteome</keyword>
<dbReference type="KEGG" id="dpn:BCB69_02685"/>